<evidence type="ECO:0000313" key="1">
    <source>
        <dbReference type="EMBL" id="CVI61312.1"/>
    </source>
</evidence>
<dbReference type="Proteomes" id="UP000192140">
    <property type="component" value="Unassembled WGS sequence"/>
</dbReference>
<dbReference type="AlphaFoldDB" id="A0A1S7U384"/>
<proteinExistence type="predicted"/>
<reference evidence="1" key="1">
    <citation type="submission" date="2016-01" db="EMBL/GenBank/DDBJ databases">
        <authorList>
            <person name="Regsiter A."/>
            <person name="william w."/>
        </authorList>
    </citation>
    <scope>NUCLEOTIDE SEQUENCE</scope>
    <source>
        <strain evidence="1">NCPPB 1641</strain>
    </source>
</reference>
<accession>A0A1S7U384</accession>
<name>A0A1S7U384_9HYPH</name>
<organism evidence="1 2">
    <name type="scientific">Agrobacterium deltaense NCPPB 1641</name>
    <dbReference type="NCBI Taxonomy" id="1183425"/>
    <lineage>
        <taxon>Bacteria</taxon>
        <taxon>Pseudomonadati</taxon>
        <taxon>Pseudomonadota</taxon>
        <taxon>Alphaproteobacteria</taxon>
        <taxon>Hyphomicrobiales</taxon>
        <taxon>Rhizobiaceae</taxon>
        <taxon>Rhizobium/Agrobacterium group</taxon>
        <taxon>Agrobacterium</taxon>
    </lineage>
</organism>
<gene>
    <name evidence="1" type="ORF">AGR7A_Lc180026</name>
</gene>
<protein>
    <submittedName>
        <fullName evidence="1">Uncharacterized protein</fullName>
    </submittedName>
</protein>
<comment type="caution">
    <text evidence="1">The sequence shown here is derived from an EMBL/GenBank/DDBJ whole genome shotgun (WGS) entry which is preliminary data.</text>
</comment>
<keyword evidence="2" id="KW-1185">Reference proteome</keyword>
<dbReference type="EMBL" id="FCNP01000039">
    <property type="protein sequence ID" value="CVI61312.1"/>
    <property type="molecule type" value="Genomic_DNA"/>
</dbReference>
<evidence type="ECO:0000313" key="2">
    <source>
        <dbReference type="Proteomes" id="UP000192140"/>
    </source>
</evidence>
<sequence>MREHETAERKKQIHGEIARSRAFPEQILGVAVNDEKGGHAPYAVEQYEAFRRRLDHGMRLGVADGFKVHRQRALPRCGSPLPVTNCLTWRTSHIIMEY</sequence>